<reference evidence="1 2" key="1">
    <citation type="submission" date="2022-01" db="EMBL/GenBank/DDBJ databases">
        <title>Whole genome-based taxonomy of the Shewanellaceae.</title>
        <authorList>
            <person name="Martin-Rodriguez A.J."/>
        </authorList>
    </citation>
    <scope>NUCLEOTIDE SEQUENCE [LARGE SCALE GENOMIC DNA]</scope>
    <source>
        <strain evidence="1 2">DSM 17177</strain>
    </source>
</reference>
<keyword evidence="2" id="KW-1185">Reference proteome</keyword>
<dbReference type="RefSeq" id="WP_248943240.1">
    <property type="nucleotide sequence ID" value="NZ_JAKIKS010000219.1"/>
</dbReference>
<sequence>MNNKFNTLPMQLFYTQNIGEYEFNLARVLEVKPGYKISFEIISKALNKIADAQPYLRAVPSNSDKLAVKILSTNEAMSIEHKFIDSVGDNEIFSEINNLIETYSKKINNITGPTFIPIFCEGKNWQKFIILADHYVSDNGSAIIILGQLDEAIVNNTYTSLPDSKTIDYLNSFISETISSDHHGILKYWKKRTEYKSSRADNTIENERIVKTAMSDANAKETISFIKKYNITFDQLVISAFLYSYYRNVTDKIYGIQIYNDMRRRLNFKNIQKIVGWLGYSYPLFPKNLSSRNIIVQVKDIIENMHDSEKNGLEYCILSGNDSHKDLLTSMDAADIEYSNIGDFQKYMSRMHIFKDDEQFNGYYAAKTFSKDMPRYRDIFVRPFIFDGITYCSICYNSKQYGEVVMQKCCDETIANISIIIKEYILLQSKGLN</sequence>
<dbReference type="EMBL" id="JAKIKS010000219">
    <property type="protein sequence ID" value="MCL1127807.1"/>
    <property type="molecule type" value="Genomic_DNA"/>
</dbReference>
<evidence type="ECO:0000313" key="1">
    <source>
        <dbReference type="EMBL" id="MCL1127807.1"/>
    </source>
</evidence>
<dbReference type="SUPFAM" id="SSF52777">
    <property type="entry name" value="CoA-dependent acyltransferases"/>
    <property type="match status" value="1"/>
</dbReference>
<dbReference type="PANTHER" id="PTHR45398">
    <property type="match status" value="1"/>
</dbReference>
<proteinExistence type="predicted"/>
<evidence type="ECO:0000313" key="2">
    <source>
        <dbReference type="Proteomes" id="UP001203423"/>
    </source>
</evidence>
<accession>A0ABT0LJB6</accession>
<organism evidence="1 2">
    <name type="scientific">Shewanella surugensis</name>
    <dbReference type="NCBI Taxonomy" id="212020"/>
    <lineage>
        <taxon>Bacteria</taxon>
        <taxon>Pseudomonadati</taxon>
        <taxon>Pseudomonadota</taxon>
        <taxon>Gammaproteobacteria</taxon>
        <taxon>Alteromonadales</taxon>
        <taxon>Shewanellaceae</taxon>
        <taxon>Shewanella</taxon>
    </lineage>
</organism>
<protein>
    <submittedName>
        <fullName evidence="1">Condensation domain-containing protein</fullName>
    </submittedName>
</protein>
<gene>
    <name evidence="1" type="ORF">L2764_25930</name>
</gene>
<dbReference type="Proteomes" id="UP001203423">
    <property type="component" value="Unassembled WGS sequence"/>
</dbReference>
<name>A0ABT0LJB6_9GAMM</name>
<dbReference type="PANTHER" id="PTHR45398:SF1">
    <property type="entry name" value="ENZYME, PUTATIVE (JCVI)-RELATED"/>
    <property type="match status" value="1"/>
</dbReference>
<comment type="caution">
    <text evidence="1">The sequence shown here is derived from an EMBL/GenBank/DDBJ whole genome shotgun (WGS) entry which is preliminary data.</text>
</comment>